<dbReference type="InterPro" id="IPR001245">
    <property type="entry name" value="Ser-Thr/Tyr_kinase_cat_dom"/>
</dbReference>
<keyword evidence="5" id="KW-0433">Leucine-rich repeat</keyword>
<dbReference type="SUPFAM" id="SSF52058">
    <property type="entry name" value="L domain-like"/>
    <property type="match status" value="1"/>
</dbReference>
<evidence type="ECO:0000256" key="18">
    <source>
        <dbReference type="ARBA" id="ARBA00048679"/>
    </source>
</evidence>
<evidence type="ECO:0000256" key="13">
    <source>
        <dbReference type="ARBA" id="ARBA00022989"/>
    </source>
</evidence>
<evidence type="ECO:0000313" key="23">
    <source>
        <dbReference type="Proteomes" id="UP000501690"/>
    </source>
</evidence>
<dbReference type="PROSITE" id="PS50011">
    <property type="entry name" value="PROTEIN_KINASE_DOM"/>
    <property type="match status" value="1"/>
</dbReference>
<evidence type="ECO:0000256" key="8">
    <source>
        <dbReference type="ARBA" id="ARBA00022729"/>
    </source>
</evidence>
<evidence type="ECO:0000259" key="21">
    <source>
        <dbReference type="PROSITE" id="PS50011"/>
    </source>
</evidence>
<dbReference type="FunFam" id="1.10.510.10:FF:000044">
    <property type="entry name" value="Putative LRR receptor-like serine/threonine-protein kinase"/>
    <property type="match status" value="1"/>
</dbReference>
<keyword evidence="11 22" id="KW-0418">Kinase</keyword>
<dbReference type="GO" id="GO:0005524">
    <property type="term" value="F:ATP binding"/>
    <property type="evidence" value="ECO:0007669"/>
    <property type="project" value="UniProtKB-KW"/>
</dbReference>
<evidence type="ECO:0000256" key="20">
    <source>
        <dbReference type="SAM" id="SignalP"/>
    </source>
</evidence>
<reference evidence="22 23" key="1">
    <citation type="submission" date="2019-04" db="EMBL/GenBank/DDBJ databases">
        <title>An improved genome assembly and genetic linkage map for asparagus bean, Vigna unguiculata ssp. sesquipedialis.</title>
        <authorList>
            <person name="Xia Q."/>
            <person name="Zhang R."/>
            <person name="Dong Y."/>
        </authorList>
    </citation>
    <scope>NUCLEOTIDE SEQUENCE [LARGE SCALE GENOMIC DNA]</scope>
    <source>
        <tissue evidence="22">Leaf</tissue>
    </source>
</reference>
<evidence type="ECO:0000256" key="16">
    <source>
        <dbReference type="ARBA" id="ARBA00023180"/>
    </source>
</evidence>
<dbReference type="GO" id="GO:0016020">
    <property type="term" value="C:membrane"/>
    <property type="evidence" value="ECO:0007669"/>
    <property type="project" value="UniProtKB-SubCell"/>
</dbReference>
<name>A0A4D6NCA3_VIGUN</name>
<dbReference type="FunFam" id="3.80.10.10:FF:000383">
    <property type="entry name" value="Leucine-rich repeat receptor protein kinase EMS1"/>
    <property type="match status" value="1"/>
</dbReference>
<evidence type="ECO:0000256" key="11">
    <source>
        <dbReference type="ARBA" id="ARBA00022777"/>
    </source>
</evidence>
<dbReference type="GO" id="GO:0004674">
    <property type="term" value="F:protein serine/threonine kinase activity"/>
    <property type="evidence" value="ECO:0007669"/>
    <property type="project" value="UniProtKB-KW"/>
</dbReference>
<evidence type="ECO:0000313" key="22">
    <source>
        <dbReference type="EMBL" id="QCE10169.1"/>
    </source>
</evidence>
<evidence type="ECO:0000256" key="15">
    <source>
        <dbReference type="ARBA" id="ARBA00023170"/>
    </source>
</evidence>
<evidence type="ECO:0000256" key="4">
    <source>
        <dbReference type="ARBA" id="ARBA00022553"/>
    </source>
</evidence>
<keyword evidence="8 20" id="KW-0732">Signal</keyword>
<dbReference type="PANTHER" id="PTHR48006">
    <property type="entry name" value="LEUCINE-RICH REPEAT-CONTAINING PROTEIN DDB_G0281931-RELATED"/>
    <property type="match status" value="1"/>
</dbReference>
<evidence type="ECO:0000256" key="2">
    <source>
        <dbReference type="ARBA" id="ARBA00012513"/>
    </source>
</evidence>
<evidence type="ECO:0000256" key="14">
    <source>
        <dbReference type="ARBA" id="ARBA00023136"/>
    </source>
</evidence>
<keyword evidence="12" id="KW-0067">ATP-binding</keyword>
<dbReference type="Gene3D" id="2.60.120.430">
    <property type="entry name" value="Galactose-binding lectin"/>
    <property type="match status" value="1"/>
</dbReference>
<dbReference type="InterPro" id="IPR001611">
    <property type="entry name" value="Leu-rich_rpt"/>
</dbReference>
<keyword evidence="16" id="KW-0325">Glycoprotein</keyword>
<keyword evidence="4" id="KW-0597">Phosphoprotein</keyword>
<dbReference type="Proteomes" id="UP000501690">
    <property type="component" value="Linkage Group LG10"/>
</dbReference>
<dbReference type="EMBL" id="CP039354">
    <property type="protein sequence ID" value="QCE10169.1"/>
    <property type="molecule type" value="Genomic_DNA"/>
</dbReference>
<dbReference type="AlphaFoldDB" id="A0A4D6NCA3"/>
<proteinExistence type="predicted"/>
<comment type="catalytic activity">
    <reaction evidence="17">
        <text>L-threonyl-[protein] + ATP = O-phospho-L-threonyl-[protein] + ADP + H(+)</text>
        <dbReference type="Rhea" id="RHEA:46608"/>
        <dbReference type="Rhea" id="RHEA-COMP:11060"/>
        <dbReference type="Rhea" id="RHEA-COMP:11605"/>
        <dbReference type="ChEBI" id="CHEBI:15378"/>
        <dbReference type="ChEBI" id="CHEBI:30013"/>
        <dbReference type="ChEBI" id="CHEBI:30616"/>
        <dbReference type="ChEBI" id="CHEBI:61977"/>
        <dbReference type="ChEBI" id="CHEBI:456216"/>
        <dbReference type="EC" id="2.7.11.1"/>
    </reaction>
</comment>
<dbReference type="EC" id="2.7.11.1" evidence="2"/>
<dbReference type="InterPro" id="IPR000719">
    <property type="entry name" value="Prot_kinase_dom"/>
</dbReference>
<organism evidence="22 23">
    <name type="scientific">Vigna unguiculata</name>
    <name type="common">Cowpea</name>
    <dbReference type="NCBI Taxonomy" id="3917"/>
    <lineage>
        <taxon>Eukaryota</taxon>
        <taxon>Viridiplantae</taxon>
        <taxon>Streptophyta</taxon>
        <taxon>Embryophyta</taxon>
        <taxon>Tracheophyta</taxon>
        <taxon>Spermatophyta</taxon>
        <taxon>Magnoliopsida</taxon>
        <taxon>eudicotyledons</taxon>
        <taxon>Gunneridae</taxon>
        <taxon>Pentapetalae</taxon>
        <taxon>rosids</taxon>
        <taxon>fabids</taxon>
        <taxon>Fabales</taxon>
        <taxon>Fabaceae</taxon>
        <taxon>Papilionoideae</taxon>
        <taxon>50 kb inversion clade</taxon>
        <taxon>NPAAA clade</taxon>
        <taxon>indigoferoid/millettioid clade</taxon>
        <taxon>Phaseoleae</taxon>
        <taxon>Vigna</taxon>
    </lineage>
</organism>
<evidence type="ECO:0000256" key="5">
    <source>
        <dbReference type="ARBA" id="ARBA00022614"/>
    </source>
</evidence>
<dbReference type="Gene3D" id="3.30.200.20">
    <property type="entry name" value="Phosphorylase Kinase, domain 1"/>
    <property type="match status" value="1"/>
</dbReference>
<keyword evidence="10" id="KW-0547">Nucleotide-binding</keyword>
<evidence type="ECO:0000256" key="3">
    <source>
        <dbReference type="ARBA" id="ARBA00022527"/>
    </source>
</evidence>
<keyword evidence="7 19" id="KW-0812">Transmembrane</keyword>
<dbReference type="Pfam" id="PF07714">
    <property type="entry name" value="PK_Tyr_Ser-Thr"/>
    <property type="match status" value="1"/>
</dbReference>
<dbReference type="InterPro" id="IPR032675">
    <property type="entry name" value="LRR_dom_sf"/>
</dbReference>
<dbReference type="FunFam" id="2.60.120.430:FF:000004">
    <property type="entry name" value="Putative leucine-rich repeat receptor-like serine/threonine-protein kinase"/>
    <property type="match status" value="1"/>
</dbReference>
<keyword evidence="14 19" id="KW-0472">Membrane</keyword>
<dbReference type="FunFam" id="3.30.200.20:FF:000217">
    <property type="entry name" value="probable LRR receptor-like serine/threonine-protein kinase At1g53430"/>
    <property type="match status" value="1"/>
</dbReference>
<evidence type="ECO:0000256" key="9">
    <source>
        <dbReference type="ARBA" id="ARBA00022737"/>
    </source>
</evidence>
<dbReference type="PROSITE" id="PS51450">
    <property type="entry name" value="LRR"/>
    <property type="match status" value="1"/>
</dbReference>
<feature type="domain" description="Protein kinase" evidence="21">
    <location>
        <begin position="630"/>
        <end position="911"/>
    </location>
</feature>
<dbReference type="InterPro" id="IPR021720">
    <property type="entry name" value="Malectin_dom"/>
</dbReference>
<gene>
    <name evidence="22" type="ORF">DEO72_LG10g1395</name>
</gene>
<dbReference type="Pfam" id="PF00560">
    <property type="entry name" value="LRR_1"/>
    <property type="match status" value="3"/>
</dbReference>
<dbReference type="InterPro" id="IPR011009">
    <property type="entry name" value="Kinase-like_dom_sf"/>
</dbReference>
<keyword evidence="15 22" id="KW-0675">Receptor</keyword>
<comment type="subcellular location">
    <subcellularLocation>
        <location evidence="1">Membrane</location>
        <topology evidence="1">Single-pass type I membrane protein</topology>
    </subcellularLocation>
</comment>
<evidence type="ECO:0000256" key="6">
    <source>
        <dbReference type="ARBA" id="ARBA00022679"/>
    </source>
</evidence>
<keyword evidence="13 19" id="KW-1133">Transmembrane helix</keyword>
<dbReference type="SMART" id="SM00220">
    <property type="entry name" value="S_TKc"/>
    <property type="match status" value="1"/>
</dbReference>
<comment type="catalytic activity">
    <reaction evidence="18">
        <text>L-seryl-[protein] + ATP = O-phospho-L-seryl-[protein] + ADP + H(+)</text>
        <dbReference type="Rhea" id="RHEA:17989"/>
        <dbReference type="Rhea" id="RHEA-COMP:9863"/>
        <dbReference type="Rhea" id="RHEA-COMP:11604"/>
        <dbReference type="ChEBI" id="CHEBI:15378"/>
        <dbReference type="ChEBI" id="CHEBI:29999"/>
        <dbReference type="ChEBI" id="CHEBI:30616"/>
        <dbReference type="ChEBI" id="CHEBI:83421"/>
        <dbReference type="ChEBI" id="CHEBI:456216"/>
        <dbReference type="EC" id="2.7.11.1"/>
    </reaction>
</comment>
<sequence>MKTTTFSEFLLLSLLASYFASLHGSTTDPKEVQALRDIAKTLGKSGWDFNVDPCNKSLEWTLPGPYDSKQVPRNNVSCDCSIDKFCHVTSIDIVGDSLQGNLPRELVGLPYIQNIDLSLNYLNGTVPEEWATLKYLNKIALLGNRLSGPFPEVLTQITTLTTLVLESNNFYGNLPPALGHLPQLERLLLSSNNFTGEWPQTFSNLTTLKDARLGDNQFSGKIPKFIEKWTNLQILDITGSGLGGPFPSGFSFPQSLIKLEVTDLNGPESTFPLVNLTLLERLILRSCNINDKIPEYIGSLTNLKLLDLSYNKLRGKIPNMEGLINATNIGPYLCIMDKCLKNLITKTLFDFKVELFTLSFLAFYFFHINCGGNEEIAIGDTTYDRDLYVQSEEVAYSSMSNWAISNTGFLLDANSEKEARSYQVQNISRLSMSDDEAKLYSTARISPLSLTYYGFCLANGNYTVKLHFAEIMFTDDNTYKSLGRRIFDVYIQGKRVLKDFNIAKITQGAGKAHIENFTASVSNSTLEIRFYWAGKGSTGIPKRSVYGPLISAISVTSDFKPPSPPSHKRVATSIILIVVAISIILILVAGILWWRFCLKSNNSLAKEFKDLDLKTGVFTLRQIKVATNNFNISNKIGEGGFGPVYKGILWDGTMIAVKLLSSKSKQGNREFINEIGLISALQHPCLVKLYGCCVDGDQLLLVYEYLENNNLARALFGNEEHSLKLNWATRQKICIGIARGLAFLHEESRLKIVHRDIKATNVLLDKELNPKISDFGLAKLDDEDNTHISTRIAGTYGYMAPEYAMHGYLTDKADVYSFGIVALEIVSGKSNTIRRPKEGTMCLLDSARVLKVEGKLIELVDERLGSNFNEEEVMVMIKVALLCTNATSNLRPTMSSVVSMLEGKSLVSEFTSNTSEVMDEMKLEAMRQYYNQTTQKELTVPQSQSLSIEWPSSSSSVDLYPINLNSSNLETKRLKDSI</sequence>
<evidence type="ECO:0000256" key="12">
    <source>
        <dbReference type="ARBA" id="ARBA00022840"/>
    </source>
</evidence>
<evidence type="ECO:0000256" key="7">
    <source>
        <dbReference type="ARBA" id="ARBA00022692"/>
    </source>
</evidence>
<evidence type="ECO:0000256" key="10">
    <source>
        <dbReference type="ARBA" id="ARBA00022741"/>
    </source>
</evidence>
<dbReference type="Gene3D" id="3.80.10.10">
    <property type="entry name" value="Ribonuclease Inhibitor"/>
    <property type="match status" value="1"/>
</dbReference>
<dbReference type="PROSITE" id="PS00108">
    <property type="entry name" value="PROTEIN_KINASE_ST"/>
    <property type="match status" value="1"/>
</dbReference>
<feature type="chain" id="PRO_5020033497" description="non-specific serine/threonine protein kinase" evidence="20">
    <location>
        <begin position="25"/>
        <end position="978"/>
    </location>
</feature>
<feature type="signal peptide" evidence="20">
    <location>
        <begin position="1"/>
        <end position="24"/>
    </location>
</feature>
<keyword evidence="9" id="KW-0677">Repeat</keyword>
<dbReference type="Gene3D" id="1.10.510.10">
    <property type="entry name" value="Transferase(Phosphotransferase) domain 1"/>
    <property type="match status" value="1"/>
</dbReference>
<accession>A0A4D6NCA3</accession>
<feature type="transmembrane region" description="Helical" evidence="19">
    <location>
        <begin position="570"/>
        <end position="594"/>
    </location>
</feature>
<dbReference type="InterPro" id="IPR008271">
    <property type="entry name" value="Ser/Thr_kinase_AS"/>
</dbReference>
<dbReference type="InterPro" id="IPR051824">
    <property type="entry name" value="LRR_Rcpt-Like_S/T_Kinase"/>
</dbReference>
<dbReference type="SUPFAM" id="SSF56112">
    <property type="entry name" value="Protein kinase-like (PK-like)"/>
    <property type="match status" value="1"/>
</dbReference>
<dbReference type="PANTHER" id="PTHR48006:SF81">
    <property type="entry name" value="PROTEIN KINASE DOMAIN-CONTAINING PROTEIN"/>
    <property type="match status" value="1"/>
</dbReference>
<evidence type="ECO:0000256" key="19">
    <source>
        <dbReference type="SAM" id="Phobius"/>
    </source>
</evidence>
<protein>
    <recommendedName>
        <fullName evidence="2">non-specific serine/threonine protein kinase</fullName>
        <ecNumber evidence="2">2.7.11.1</ecNumber>
    </recommendedName>
</protein>
<keyword evidence="23" id="KW-1185">Reference proteome</keyword>
<keyword evidence="3" id="KW-0723">Serine/threonine-protein kinase</keyword>
<keyword evidence="6" id="KW-0808">Transferase</keyword>
<evidence type="ECO:0000256" key="17">
    <source>
        <dbReference type="ARBA" id="ARBA00047899"/>
    </source>
</evidence>
<dbReference type="Pfam" id="PF11721">
    <property type="entry name" value="Malectin"/>
    <property type="match status" value="1"/>
</dbReference>
<evidence type="ECO:0000256" key="1">
    <source>
        <dbReference type="ARBA" id="ARBA00004479"/>
    </source>
</evidence>
<dbReference type="CDD" id="cd14066">
    <property type="entry name" value="STKc_IRAK"/>
    <property type="match status" value="1"/>
</dbReference>